<organism evidence="2 3">
    <name type="scientific">Reticulomyxa filosa</name>
    <dbReference type="NCBI Taxonomy" id="46433"/>
    <lineage>
        <taxon>Eukaryota</taxon>
        <taxon>Sar</taxon>
        <taxon>Rhizaria</taxon>
        <taxon>Retaria</taxon>
        <taxon>Foraminifera</taxon>
        <taxon>Monothalamids</taxon>
        <taxon>Reticulomyxidae</taxon>
        <taxon>Reticulomyxa</taxon>
    </lineage>
</organism>
<protein>
    <submittedName>
        <fullName evidence="2">Uncharacterized protein</fullName>
    </submittedName>
</protein>
<feature type="transmembrane region" description="Helical" evidence="1">
    <location>
        <begin position="190"/>
        <end position="214"/>
    </location>
</feature>
<accession>X6MKK4</accession>
<gene>
    <name evidence="2" type="ORF">RFI_23008</name>
</gene>
<keyword evidence="3" id="KW-1185">Reference proteome</keyword>
<dbReference type="EMBL" id="ASPP01020077">
    <property type="protein sequence ID" value="ETO14359.1"/>
    <property type="molecule type" value="Genomic_DNA"/>
</dbReference>
<keyword evidence="1" id="KW-0812">Transmembrane</keyword>
<name>X6MKK4_RETFI</name>
<dbReference type="Proteomes" id="UP000023152">
    <property type="component" value="Unassembled WGS sequence"/>
</dbReference>
<dbReference type="AlphaFoldDB" id="X6MKK4"/>
<reference evidence="2 3" key="1">
    <citation type="journal article" date="2013" name="Curr. Biol.">
        <title>The Genome of the Foraminiferan Reticulomyxa filosa.</title>
        <authorList>
            <person name="Glockner G."/>
            <person name="Hulsmann N."/>
            <person name="Schleicher M."/>
            <person name="Noegel A.A."/>
            <person name="Eichinger L."/>
            <person name="Gallinger C."/>
            <person name="Pawlowski J."/>
            <person name="Sierra R."/>
            <person name="Euteneuer U."/>
            <person name="Pillet L."/>
            <person name="Moustafa A."/>
            <person name="Platzer M."/>
            <person name="Groth M."/>
            <person name="Szafranski K."/>
            <person name="Schliwa M."/>
        </authorList>
    </citation>
    <scope>NUCLEOTIDE SEQUENCE [LARGE SCALE GENOMIC DNA]</scope>
</reference>
<feature type="transmembrane region" description="Helical" evidence="1">
    <location>
        <begin position="6"/>
        <end position="27"/>
    </location>
</feature>
<evidence type="ECO:0000256" key="1">
    <source>
        <dbReference type="SAM" id="Phobius"/>
    </source>
</evidence>
<proteinExistence type="predicted"/>
<keyword evidence="1" id="KW-1133">Transmembrane helix</keyword>
<feature type="transmembrane region" description="Helical" evidence="1">
    <location>
        <begin position="254"/>
        <end position="275"/>
    </location>
</feature>
<evidence type="ECO:0000313" key="3">
    <source>
        <dbReference type="Proteomes" id="UP000023152"/>
    </source>
</evidence>
<sequence length="286" mass="33387">MFMYTYVYVYLCIRMFMYTYVYVCLCIRMCKDDFKRAPAPVTSSSSNSNNLNRNNVANTRANNVSSNLTRTVSQGGSFDSLFFFFFFECEVKEGGTRYVVLPCLIGREIVSCAKNHPLYRTSISGIGSSLAAVLQNKVVALQIGRCASHEIEQSSLVRGRAKCEFCERSDLDASAMYHCKKCPLVFLFNVLYYFFFWLFYSYWSLIFLCLFFYAKKKSCKNFVQKNHFLQKSNILATTNQIHLGRKRRKYNTKIIQQLFCFFVRLGYLLFLYEIFPEKKASPQDFL</sequence>
<comment type="caution">
    <text evidence="2">The sequence shown here is derived from an EMBL/GenBank/DDBJ whole genome shotgun (WGS) entry which is preliminary data.</text>
</comment>
<keyword evidence="1" id="KW-0472">Membrane</keyword>
<evidence type="ECO:0000313" key="2">
    <source>
        <dbReference type="EMBL" id="ETO14359.1"/>
    </source>
</evidence>